<evidence type="ECO:0008006" key="4">
    <source>
        <dbReference type="Google" id="ProtNLM"/>
    </source>
</evidence>
<accession>A0A147HT02</accession>
<comment type="caution">
    <text evidence="2">The sequence shown here is derived from an EMBL/GenBank/DDBJ whole genome shotgun (WGS) entry which is preliminary data.</text>
</comment>
<evidence type="ECO:0000256" key="1">
    <source>
        <dbReference type="SAM" id="SignalP"/>
    </source>
</evidence>
<keyword evidence="1" id="KW-0732">Signal</keyword>
<name>A0A147HT02_9SPHN</name>
<evidence type="ECO:0000313" key="3">
    <source>
        <dbReference type="Proteomes" id="UP000072867"/>
    </source>
</evidence>
<sequence length="440" mass="47577">MPWTSKLLPCVAGLGVVAFSPASAQVAPPPPVMIGTPAFQSAIPFDYRRGRNESVLDRQRPLFQPLGIPAGGFTLYPALSVTTGYDNNVYQAQTNKTADGLVTVNPSVNLLSNWSRHSLAIDGAGTITRYLKQSPRDENGWTTGAQGRLDVGGDDSVTLGARTSKIYESQFSGSAIQNVRSSVPIQMSVARAVADFRFTRLRTVLSGDYTDFAYRTVTASDGTPFSQSSRNRGIARAIGHAEYGLTPDTGVFGELVYTNTSYHNELFPGIPNRSSNQVQALAGLSTDLSELLRGSIGVGYINRKYEAARYRTVAGLSFNGKIEYFPSQLTTVTLSGRREVDDASLIGTSGFFATNAALRIDHELLRNLLVNIGADLEFDDYRDFSGRATSFRTSAGGQYLVNHQLSINGQLFYGRRTTNSPLAGPELSQAKALIGISYHP</sequence>
<proteinExistence type="predicted"/>
<reference evidence="2 3" key="1">
    <citation type="journal article" date="2016" name="Front. Microbiol.">
        <title>Genomic Resource of Rice Seed Associated Bacteria.</title>
        <authorList>
            <person name="Midha S."/>
            <person name="Bansal K."/>
            <person name="Sharma S."/>
            <person name="Kumar N."/>
            <person name="Patil P.P."/>
            <person name="Chaudhry V."/>
            <person name="Patil P.B."/>
        </authorList>
    </citation>
    <scope>NUCLEOTIDE SEQUENCE [LARGE SCALE GENOMIC DNA]</scope>
    <source>
        <strain evidence="2 3">NS319</strain>
    </source>
</reference>
<dbReference type="Proteomes" id="UP000072867">
    <property type="component" value="Unassembled WGS sequence"/>
</dbReference>
<dbReference type="AlphaFoldDB" id="A0A147HT02"/>
<dbReference type="PATRIC" id="fig|33051.3.peg.719"/>
<dbReference type="Pfam" id="PF10082">
    <property type="entry name" value="BBP2_2"/>
    <property type="match status" value="1"/>
</dbReference>
<dbReference type="RefSeq" id="WP_082898470.1">
    <property type="nucleotide sequence ID" value="NZ_LDTD01000134.1"/>
</dbReference>
<protein>
    <recommendedName>
        <fullName evidence="4">Outer membrane beta-barrel protein</fullName>
    </recommendedName>
</protein>
<dbReference type="STRING" id="33051.SB4_13630"/>
<feature type="signal peptide" evidence="1">
    <location>
        <begin position="1"/>
        <end position="24"/>
    </location>
</feature>
<dbReference type="EMBL" id="LDTD01000134">
    <property type="protein sequence ID" value="KTT68006.1"/>
    <property type="molecule type" value="Genomic_DNA"/>
</dbReference>
<evidence type="ECO:0000313" key="2">
    <source>
        <dbReference type="EMBL" id="KTT68006.1"/>
    </source>
</evidence>
<gene>
    <name evidence="2" type="ORF">NS319_16085</name>
</gene>
<organism evidence="2 3">
    <name type="scientific">Sphingomonas sanguinis</name>
    <dbReference type="NCBI Taxonomy" id="33051"/>
    <lineage>
        <taxon>Bacteria</taxon>
        <taxon>Pseudomonadati</taxon>
        <taxon>Pseudomonadota</taxon>
        <taxon>Alphaproteobacteria</taxon>
        <taxon>Sphingomonadales</taxon>
        <taxon>Sphingomonadaceae</taxon>
        <taxon>Sphingomonas</taxon>
    </lineage>
</organism>
<dbReference type="InterPro" id="IPR018759">
    <property type="entry name" value="BBP2_2"/>
</dbReference>
<feature type="chain" id="PRO_5007547823" description="Outer membrane beta-barrel protein" evidence="1">
    <location>
        <begin position="25"/>
        <end position="440"/>
    </location>
</feature>